<dbReference type="InterPro" id="IPR019038">
    <property type="entry name" value="POLD3"/>
</dbReference>
<dbReference type="STRING" id="1447883.A0A2B7YPX2"/>
<evidence type="ECO:0000256" key="2">
    <source>
        <dbReference type="ARBA" id="ARBA00017589"/>
    </source>
</evidence>
<evidence type="ECO:0000256" key="3">
    <source>
        <dbReference type="ARBA" id="ARBA00022705"/>
    </source>
</evidence>
<dbReference type="InterPro" id="IPR041913">
    <property type="entry name" value="POLD3_sf"/>
</dbReference>
<feature type="compositionally biased region" description="Basic and acidic residues" evidence="5">
    <location>
        <begin position="326"/>
        <end position="342"/>
    </location>
</feature>
<accession>A0A2B7YPX2</accession>
<feature type="compositionally biased region" description="Low complexity" evidence="5">
    <location>
        <begin position="211"/>
        <end position="220"/>
    </location>
</feature>
<feature type="region of interest" description="Disordered" evidence="5">
    <location>
        <begin position="177"/>
        <end position="466"/>
    </location>
</feature>
<gene>
    <name evidence="6" type="ORF">AJ80_02154</name>
</gene>
<evidence type="ECO:0000256" key="5">
    <source>
        <dbReference type="SAM" id="MobiDB-lite"/>
    </source>
</evidence>
<sequence length="466" mass="51667">MAIDYKRHLAEQVLNDEEIVTYRSLSRALKVHINLAKRMLYEFHRSENAKKPQSVNATYLITGIQKPQEKRPLKGHLARDGEDEVMQSSPFMSSQLVDEDAEEEETHRVTSVLLVREENLADARDRFETISSIFVYSVQAAPLQDLNVLSDSGYSLLVSQPEDPLEQGRKYGMIQNKNVKRRSGLPPAPPPAAVEPARQPKISKKSEPESKPSTQAAPKQQQPPPPKAKIEAQTTSSKPSSQASTPAHETAKSGAKSSAPKRERGNIFTAFAKTKPKVEKATPEASGAPVVESAEPSVTEDVVMDDNSEEEREDLFLDTGTRSTNKLKESRKEREDKLRKMMEDEDMPDALEPPSEQPNTSAESTPKATETEKLPEPKPEPEPEPESEAPAPTGRRRRSRRQVMKKQVTKDEDGYLVTKEEPVWESFSEDEAPPPAKRKPAVSAGAKAKGAPKTGQGSIMSFFGKK</sequence>
<evidence type="ECO:0000313" key="7">
    <source>
        <dbReference type="Proteomes" id="UP000224634"/>
    </source>
</evidence>
<comment type="caution">
    <text evidence="6">The sequence shown here is derived from an EMBL/GenBank/DDBJ whole genome shotgun (WGS) entry which is preliminary data.</text>
</comment>
<dbReference type="OrthoDB" id="514823at2759"/>
<evidence type="ECO:0000256" key="1">
    <source>
        <dbReference type="ARBA" id="ARBA00004123"/>
    </source>
</evidence>
<dbReference type="GO" id="GO:1904161">
    <property type="term" value="P:DNA synthesis involved in UV-damage excision repair"/>
    <property type="evidence" value="ECO:0007669"/>
    <property type="project" value="TreeGrafter"/>
</dbReference>
<dbReference type="Pfam" id="PF09507">
    <property type="entry name" value="CDC27"/>
    <property type="match status" value="1"/>
</dbReference>
<feature type="compositionally biased region" description="Polar residues" evidence="5">
    <location>
        <begin position="232"/>
        <end position="247"/>
    </location>
</feature>
<feature type="compositionally biased region" description="Basic residues" evidence="5">
    <location>
        <begin position="394"/>
        <end position="404"/>
    </location>
</feature>
<protein>
    <recommendedName>
        <fullName evidence="2">DNA polymerase delta subunit 3</fullName>
    </recommendedName>
</protein>
<feature type="compositionally biased region" description="Low complexity" evidence="5">
    <location>
        <begin position="441"/>
        <end position="457"/>
    </location>
</feature>
<organism evidence="6 7">
    <name type="scientific">Polytolypa hystricis (strain UAMH7299)</name>
    <dbReference type="NCBI Taxonomy" id="1447883"/>
    <lineage>
        <taxon>Eukaryota</taxon>
        <taxon>Fungi</taxon>
        <taxon>Dikarya</taxon>
        <taxon>Ascomycota</taxon>
        <taxon>Pezizomycotina</taxon>
        <taxon>Eurotiomycetes</taxon>
        <taxon>Eurotiomycetidae</taxon>
        <taxon>Onygenales</taxon>
        <taxon>Onygenales incertae sedis</taxon>
        <taxon>Polytolypa</taxon>
    </lineage>
</organism>
<feature type="compositionally biased region" description="Basic and acidic residues" evidence="5">
    <location>
        <begin position="408"/>
        <end position="422"/>
    </location>
</feature>
<feature type="compositionally biased region" description="Basic and acidic residues" evidence="5">
    <location>
        <begin position="369"/>
        <end position="381"/>
    </location>
</feature>
<dbReference type="GO" id="GO:0006297">
    <property type="term" value="P:nucleotide-excision repair, DNA gap filling"/>
    <property type="evidence" value="ECO:0007669"/>
    <property type="project" value="TreeGrafter"/>
</dbReference>
<proteinExistence type="predicted"/>
<dbReference type="Gene3D" id="3.90.1030.20">
    <property type="entry name" value="DNA polymerase delta, p66 (Cdc27) subunit, wHTH domain"/>
    <property type="match status" value="1"/>
</dbReference>
<keyword evidence="7" id="KW-1185">Reference proteome</keyword>
<dbReference type="Proteomes" id="UP000224634">
    <property type="component" value="Unassembled WGS sequence"/>
</dbReference>
<dbReference type="PANTHER" id="PTHR17598">
    <property type="entry name" value="DNA POLYMERASE DELTA SUBUNIT 3"/>
    <property type="match status" value="1"/>
</dbReference>
<dbReference type="PANTHER" id="PTHR17598:SF13">
    <property type="entry name" value="DNA POLYMERASE DELTA SUBUNIT 3"/>
    <property type="match status" value="1"/>
</dbReference>
<evidence type="ECO:0000256" key="4">
    <source>
        <dbReference type="ARBA" id="ARBA00023242"/>
    </source>
</evidence>
<dbReference type="AlphaFoldDB" id="A0A2B7YPX2"/>
<dbReference type="GO" id="GO:0006271">
    <property type="term" value="P:DNA strand elongation involved in DNA replication"/>
    <property type="evidence" value="ECO:0007669"/>
    <property type="project" value="TreeGrafter"/>
</dbReference>
<comment type="subcellular location">
    <subcellularLocation>
        <location evidence="1">Nucleus</location>
    </subcellularLocation>
</comment>
<reference evidence="6 7" key="1">
    <citation type="submission" date="2017-10" db="EMBL/GenBank/DDBJ databases">
        <title>Comparative genomics in systemic dimorphic fungi from Ajellomycetaceae.</title>
        <authorList>
            <person name="Munoz J.F."/>
            <person name="Mcewen J.G."/>
            <person name="Clay O.K."/>
            <person name="Cuomo C.A."/>
        </authorList>
    </citation>
    <scope>NUCLEOTIDE SEQUENCE [LARGE SCALE GENOMIC DNA]</scope>
    <source>
        <strain evidence="6 7">UAMH7299</strain>
    </source>
</reference>
<feature type="compositionally biased region" description="Acidic residues" evidence="5">
    <location>
        <begin position="302"/>
        <end position="313"/>
    </location>
</feature>
<keyword evidence="3" id="KW-0235">DNA replication</keyword>
<dbReference type="EMBL" id="PDNA01000020">
    <property type="protein sequence ID" value="PGH23726.1"/>
    <property type="molecule type" value="Genomic_DNA"/>
</dbReference>
<evidence type="ECO:0000313" key="6">
    <source>
        <dbReference type="EMBL" id="PGH23726.1"/>
    </source>
</evidence>
<dbReference type="GO" id="GO:0043625">
    <property type="term" value="C:delta DNA polymerase complex"/>
    <property type="evidence" value="ECO:0007669"/>
    <property type="project" value="InterPro"/>
</dbReference>
<keyword evidence="4" id="KW-0539">Nucleus</keyword>
<dbReference type="GO" id="GO:0003887">
    <property type="term" value="F:DNA-directed DNA polymerase activity"/>
    <property type="evidence" value="ECO:0007669"/>
    <property type="project" value="TreeGrafter"/>
</dbReference>
<name>A0A2B7YPX2_POLH7</name>